<name>G6XFR9_9PROT</name>
<dbReference type="PATRIC" id="fig|1088869.3.peg.335"/>
<dbReference type="RefSeq" id="WP_008850484.1">
    <property type="nucleotide sequence ID" value="NZ_AGQV01000001.1"/>
</dbReference>
<organism evidence="6 7">
    <name type="scientific">Gluconobacter morbifer G707</name>
    <dbReference type="NCBI Taxonomy" id="1088869"/>
    <lineage>
        <taxon>Bacteria</taxon>
        <taxon>Pseudomonadati</taxon>
        <taxon>Pseudomonadota</taxon>
        <taxon>Alphaproteobacteria</taxon>
        <taxon>Acetobacterales</taxon>
        <taxon>Acetobacteraceae</taxon>
        <taxon>Gluconobacter</taxon>
    </lineage>
</organism>
<feature type="transmembrane region" description="Helical" evidence="5">
    <location>
        <begin position="45"/>
        <end position="68"/>
    </location>
</feature>
<dbReference type="EMBL" id="AGQV01000001">
    <property type="protein sequence ID" value="EHH69027.1"/>
    <property type="molecule type" value="Genomic_DNA"/>
</dbReference>
<dbReference type="GO" id="GO:0009403">
    <property type="term" value="P:toxin biosynthetic process"/>
    <property type="evidence" value="ECO:0007669"/>
    <property type="project" value="InterPro"/>
</dbReference>
<keyword evidence="4 5" id="KW-0472">Membrane</keyword>
<keyword evidence="3 5" id="KW-1133">Transmembrane helix</keyword>
<comment type="subcellular location">
    <subcellularLocation>
        <location evidence="1">Membrane</location>
        <topology evidence="1">Multi-pass membrane protein</topology>
    </subcellularLocation>
</comment>
<dbReference type="GO" id="GO:0016020">
    <property type="term" value="C:membrane"/>
    <property type="evidence" value="ECO:0007669"/>
    <property type="project" value="UniProtKB-SubCell"/>
</dbReference>
<dbReference type="AlphaFoldDB" id="G6XFR9"/>
<keyword evidence="7" id="KW-1185">Reference proteome</keyword>
<reference evidence="6 7" key="1">
    <citation type="submission" date="2011-10" db="EMBL/GenBank/DDBJ databases">
        <title>Genome sequence of Gluconobacter morbifer G707, isolated from Drosophila gut.</title>
        <authorList>
            <person name="Lee W.-J."/>
            <person name="Kim E.-K."/>
        </authorList>
    </citation>
    <scope>NUCLEOTIDE SEQUENCE [LARGE SCALE GENOMIC DNA]</scope>
    <source>
        <strain evidence="6 7">G707</strain>
    </source>
</reference>
<feature type="transmembrane region" description="Helical" evidence="5">
    <location>
        <begin position="74"/>
        <end position="93"/>
    </location>
</feature>
<dbReference type="eggNOG" id="COG1286">
    <property type="taxonomic scope" value="Bacteria"/>
</dbReference>
<dbReference type="PANTHER" id="PTHR36926">
    <property type="entry name" value="COLICIN V PRODUCTION PROTEIN"/>
    <property type="match status" value="1"/>
</dbReference>
<dbReference type="STRING" id="1088869.GMO_03340"/>
<evidence type="ECO:0000313" key="6">
    <source>
        <dbReference type="EMBL" id="EHH69027.1"/>
    </source>
</evidence>
<protein>
    <recommendedName>
        <fullName evidence="8">Colicin V production protein</fullName>
    </recommendedName>
</protein>
<evidence type="ECO:0000256" key="5">
    <source>
        <dbReference type="SAM" id="Phobius"/>
    </source>
</evidence>
<evidence type="ECO:0000313" key="7">
    <source>
        <dbReference type="Proteomes" id="UP000004949"/>
    </source>
</evidence>
<keyword evidence="2 5" id="KW-0812">Transmembrane</keyword>
<evidence type="ECO:0008006" key="8">
    <source>
        <dbReference type="Google" id="ProtNLM"/>
    </source>
</evidence>
<evidence type="ECO:0000256" key="1">
    <source>
        <dbReference type="ARBA" id="ARBA00004141"/>
    </source>
</evidence>
<proteinExistence type="predicted"/>
<evidence type="ECO:0000256" key="2">
    <source>
        <dbReference type="ARBA" id="ARBA00022692"/>
    </source>
</evidence>
<accession>G6XFR9</accession>
<dbReference type="InterPro" id="IPR003825">
    <property type="entry name" value="Colicin-V_CvpA"/>
</dbReference>
<dbReference type="Pfam" id="PF02674">
    <property type="entry name" value="Colicin_V"/>
    <property type="match status" value="1"/>
</dbReference>
<comment type="caution">
    <text evidence="6">The sequence shown here is derived from an EMBL/GenBank/DDBJ whole genome shotgun (WGS) entry which is preliminary data.</text>
</comment>
<feature type="transmembrane region" description="Helical" evidence="5">
    <location>
        <begin position="20"/>
        <end position="38"/>
    </location>
</feature>
<dbReference type="OrthoDB" id="9806894at2"/>
<dbReference type="PANTHER" id="PTHR36926:SF1">
    <property type="entry name" value="COLICIN V PRODUCTION PROTEIN"/>
    <property type="match status" value="1"/>
</dbReference>
<sequence>MPAPFDLSHFSFDALTRLDVAALAIMGLSALWGLTRGFATELSGLLAWVGAIVVTYRFHALLVPYLAPYIHEDWLLGSASTAILFIVVLLFFTMVASRIGTAARGVLFGGVDRLLGAAFGLARGYVGLIALYLICGSFFGSGMSYVMHGSLIGPYIALGAARLTGYLPHFLQPHLAPPPSGGHEATL</sequence>
<gene>
    <name evidence="6" type="ORF">GMO_03340</name>
</gene>
<dbReference type="InterPro" id="IPR052719">
    <property type="entry name" value="CvpA-like"/>
</dbReference>
<feature type="transmembrane region" description="Helical" evidence="5">
    <location>
        <begin position="114"/>
        <end position="139"/>
    </location>
</feature>
<dbReference type="Proteomes" id="UP000004949">
    <property type="component" value="Unassembled WGS sequence"/>
</dbReference>
<evidence type="ECO:0000256" key="4">
    <source>
        <dbReference type="ARBA" id="ARBA00023136"/>
    </source>
</evidence>
<evidence type="ECO:0000256" key="3">
    <source>
        <dbReference type="ARBA" id="ARBA00022989"/>
    </source>
</evidence>